<dbReference type="FunFam" id="2.60.40.60:FF:000006">
    <property type="entry name" value="Protocadherin alpha 2"/>
    <property type="match status" value="3"/>
</dbReference>
<keyword evidence="3 12" id="KW-0732">Signal</keyword>
<comment type="subcellular location">
    <subcellularLocation>
        <location evidence="1">Membrane</location>
        <topology evidence="1">Single-pass membrane protein</topology>
    </subcellularLocation>
</comment>
<dbReference type="PANTHER" id="PTHR24028">
    <property type="entry name" value="CADHERIN-87A"/>
    <property type="match status" value="1"/>
</dbReference>
<dbReference type="InterPro" id="IPR032455">
    <property type="entry name" value="Cadherin_C"/>
</dbReference>
<feature type="domain" description="Cadherin" evidence="13">
    <location>
        <begin position="979"/>
        <end position="1083"/>
    </location>
</feature>
<dbReference type="SUPFAM" id="SSF49313">
    <property type="entry name" value="Cadherin-like"/>
    <property type="match status" value="18"/>
</dbReference>
<feature type="transmembrane region" description="Helical" evidence="11">
    <location>
        <begin position="1426"/>
        <end position="1449"/>
    </location>
</feature>
<dbReference type="InterPro" id="IPR002126">
    <property type="entry name" value="Cadherin-like_dom"/>
</dbReference>
<dbReference type="PRINTS" id="PR00205">
    <property type="entry name" value="CADHERIN"/>
</dbReference>
<dbReference type="FunFam" id="2.60.40.60:FF:000018">
    <property type="entry name" value="Protocadherin gamma c3"/>
    <property type="match status" value="3"/>
</dbReference>
<dbReference type="EMBL" id="JAIQCJ010002315">
    <property type="protein sequence ID" value="KAJ8777264.1"/>
    <property type="molecule type" value="Genomic_DNA"/>
</dbReference>
<keyword evidence="5 10" id="KW-0106">Calcium</keyword>
<proteinExistence type="predicted"/>
<dbReference type="PANTHER" id="PTHR24028:SF97">
    <property type="entry name" value="PROTOCADHERIN BETA-15"/>
    <property type="match status" value="1"/>
</dbReference>
<keyword evidence="9" id="KW-0325">Glycoprotein</keyword>
<dbReference type="Gene3D" id="2.60.40.60">
    <property type="entry name" value="Cadherins"/>
    <property type="match status" value="18"/>
</dbReference>
<evidence type="ECO:0000256" key="6">
    <source>
        <dbReference type="ARBA" id="ARBA00022889"/>
    </source>
</evidence>
<dbReference type="Proteomes" id="UP001159641">
    <property type="component" value="Unassembled WGS sequence"/>
</dbReference>
<evidence type="ECO:0000256" key="1">
    <source>
        <dbReference type="ARBA" id="ARBA00004167"/>
    </source>
</evidence>
<feature type="domain" description="Cadherin" evidence="13">
    <location>
        <begin position="1084"/>
        <end position="1188"/>
    </location>
</feature>
<dbReference type="CDD" id="cd11304">
    <property type="entry name" value="Cadherin_repeat"/>
    <property type="match status" value="15"/>
</dbReference>
<gene>
    <name evidence="14" type="ORF">J1605_014647</name>
</gene>
<keyword evidence="7 11" id="KW-1133">Transmembrane helix</keyword>
<dbReference type="FunFam" id="2.60.40.60:FF:000046">
    <property type="entry name" value="Protocadherin beta 5"/>
    <property type="match status" value="3"/>
</dbReference>
<feature type="domain" description="Cadherin" evidence="13">
    <location>
        <begin position="347"/>
        <end position="451"/>
    </location>
</feature>
<comment type="caution">
    <text evidence="14">The sequence shown here is derived from an EMBL/GenBank/DDBJ whole genome shotgun (WGS) entry which is preliminary data.</text>
</comment>
<dbReference type="InterPro" id="IPR013164">
    <property type="entry name" value="Cadherin_N"/>
</dbReference>
<keyword evidence="15" id="KW-1185">Reference proteome</keyword>
<feature type="domain" description="Cadherin" evidence="13">
    <location>
        <begin position="1776"/>
        <end position="1880"/>
    </location>
</feature>
<feature type="domain" description="Cadherin" evidence="13">
    <location>
        <begin position="763"/>
        <end position="869"/>
    </location>
</feature>
<dbReference type="GO" id="GO:0005509">
    <property type="term" value="F:calcium ion binding"/>
    <property type="evidence" value="ECO:0007669"/>
    <property type="project" value="UniProtKB-UniRule"/>
</dbReference>
<feature type="domain" description="Cadherin" evidence="13">
    <location>
        <begin position="134"/>
        <end position="242"/>
    </location>
</feature>
<feature type="signal peptide" evidence="12">
    <location>
        <begin position="1"/>
        <end position="26"/>
    </location>
</feature>
<dbReference type="Pfam" id="PF08266">
    <property type="entry name" value="Cadherin_2"/>
    <property type="match status" value="3"/>
</dbReference>
<evidence type="ECO:0000259" key="13">
    <source>
        <dbReference type="PROSITE" id="PS50268"/>
    </source>
</evidence>
<evidence type="ECO:0000313" key="14">
    <source>
        <dbReference type="EMBL" id="KAJ8777264.1"/>
    </source>
</evidence>
<feature type="domain" description="Cadherin" evidence="13">
    <location>
        <begin position="1189"/>
        <end position="1298"/>
    </location>
</feature>
<dbReference type="Pfam" id="PF00028">
    <property type="entry name" value="Cadherin"/>
    <property type="match status" value="15"/>
</dbReference>
<accession>A0AB34GCR6</accession>
<keyword evidence="2 11" id="KW-0812">Transmembrane</keyword>
<feature type="domain" description="Cadherin" evidence="13">
    <location>
        <begin position="878"/>
        <end position="978"/>
    </location>
</feature>
<evidence type="ECO:0000256" key="5">
    <source>
        <dbReference type="ARBA" id="ARBA00022837"/>
    </source>
</evidence>
<feature type="domain" description="Cadherin" evidence="13">
    <location>
        <begin position="1667"/>
        <end position="1775"/>
    </location>
</feature>
<evidence type="ECO:0000256" key="8">
    <source>
        <dbReference type="ARBA" id="ARBA00023136"/>
    </source>
</evidence>
<dbReference type="SMART" id="SM00112">
    <property type="entry name" value="CA"/>
    <property type="match status" value="15"/>
</dbReference>
<feature type="domain" description="Cadherin" evidence="13">
    <location>
        <begin position="1985"/>
        <end position="2094"/>
    </location>
</feature>
<dbReference type="FunFam" id="2.60.40.60:FF:000002">
    <property type="entry name" value="Protocadherin alpha 2"/>
    <property type="match status" value="3"/>
</dbReference>
<feature type="domain" description="Cadherin" evidence="13">
    <location>
        <begin position="27"/>
        <end position="133"/>
    </location>
</feature>
<evidence type="ECO:0000313" key="15">
    <source>
        <dbReference type="Proteomes" id="UP001159641"/>
    </source>
</evidence>
<reference evidence="14 15" key="1">
    <citation type="submission" date="2022-11" db="EMBL/GenBank/DDBJ databases">
        <title>Whole genome sequence of Eschrichtius robustus ER-17-0199.</title>
        <authorList>
            <person name="Bruniche-Olsen A."/>
            <person name="Black A.N."/>
            <person name="Fields C.J."/>
            <person name="Walden K."/>
            <person name="Dewoody J.A."/>
        </authorList>
    </citation>
    <scope>NUCLEOTIDE SEQUENCE [LARGE SCALE GENOMIC DNA]</scope>
    <source>
        <strain evidence="14">ER-17-0199</strain>
        <tissue evidence="14">Blubber</tissue>
    </source>
</reference>
<dbReference type="InterPro" id="IPR020894">
    <property type="entry name" value="Cadherin_CS"/>
</dbReference>
<evidence type="ECO:0000256" key="10">
    <source>
        <dbReference type="PROSITE-ProRule" id="PRU00043"/>
    </source>
</evidence>
<dbReference type="GO" id="GO:0005886">
    <property type="term" value="C:plasma membrane"/>
    <property type="evidence" value="ECO:0007669"/>
    <property type="project" value="InterPro"/>
</dbReference>
<name>A0AB34GCR6_ESCRO</name>
<feature type="domain" description="Cadherin" evidence="13">
    <location>
        <begin position="1313"/>
        <end position="1413"/>
    </location>
</feature>
<feature type="domain" description="Cadherin" evidence="13">
    <location>
        <begin position="576"/>
        <end position="676"/>
    </location>
</feature>
<protein>
    <recommendedName>
        <fullName evidence="13">Cadherin domain-containing protein</fullName>
    </recommendedName>
</protein>
<dbReference type="PROSITE" id="PS50268">
    <property type="entry name" value="CADHERIN_2"/>
    <property type="match status" value="17"/>
</dbReference>
<dbReference type="GO" id="GO:0007156">
    <property type="term" value="P:homophilic cell adhesion via plasma membrane adhesion molecules"/>
    <property type="evidence" value="ECO:0007669"/>
    <property type="project" value="InterPro"/>
</dbReference>
<keyword evidence="6" id="KW-0130">Cell adhesion</keyword>
<feature type="domain" description="Cadherin" evidence="13">
    <location>
        <begin position="452"/>
        <end position="561"/>
    </location>
</feature>
<dbReference type="PROSITE" id="PS00232">
    <property type="entry name" value="CADHERIN_1"/>
    <property type="match status" value="11"/>
</dbReference>
<dbReference type="InterPro" id="IPR015919">
    <property type="entry name" value="Cadherin-like_sf"/>
</dbReference>
<evidence type="ECO:0000256" key="11">
    <source>
        <dbReference type="SAM" id="Phobius"/>
    </source>
</evidence>
<dbReference type="FunFam" id="2.60.40.60:FF:000001">
    <property type="entry name" value="Protocadherin alpha 2"/>
    <property type="match status" value="3"/>
</dbReference>
<feature type="chain" id="PRO_5044274064" description="Cadherin domain-containing protein" evidence="12">
    <location>
        <begin position="27"/>
        <end position="2326"/>
    </location>
</feature>
<keyword evidence="8 11" id="KW-0472">Membrane</keyword>
<feature type="transmembrane region" description="Helical" evidence="11">
    <location>
        <begin position="2222"/>
        <end position="2245"/>
    </location>
</feature>
<evidence type="ECO:0000256" key="9">
    <source>
        <dbReference type="ARBA" id="ARBA00023180"/>
    </source>
</evidence>
<feature type="domain" description="Cadherin" evidence="13">
    <location>
        <begin position="1881"/>
        <end position="1984"/>
    </location>
</feature>
<evidence type="ECO:0000256" key="2">
    <source>
        <dbReference type="ARBA" id="ARBA00022692"/>
    </source>
</evidence>
<dbReference type="InterPro" id="IPR050174">
    <property type="entry name" value="Protocadherin/Cadherin-CA"/>
</dbReference>
<organism evidence="14 15">
    <name type="scientific">Eschrichtius robustus</name>
    <name type="common">California gray whale</name>
    <name type="synonym">Eschrichtius gibbosus</name>
    <dbReference type="NCBI Taxonomy" id="9764"/>
    <lineage>
        <taxon>Eukaryota</taxon>
        <taxon>Metazoa</taxon>
        <taxon>Chordata</taxon>
        <taxon>Craniata</taxon>
        <taxon>Vertebrata</taxon>
        <taxon>Euteleostomi</taxon>
        <taxon>Mammalia</taxon>
        <taxon>Eutheria</taxon>
        <taxon>Laurasiatheria</taxon>
        <taxon>Artiodactyla</taxon>
        <taxon>Whippomorpha</taxon>
        <taxon>Cetacea</taxon>
        <taxon>Mysticeti</taxon>
        <taxon>Eschrichtiidae</taxon>
        <taxon>Eschrichtius</taxon>
    </lineage>
</organism>
<feature type="domain" description="Cadherin" evidence="13">
    <location>
        <begin position="2109"/>
        <end position="2209"/>
    </location>
</feature>
<dbReference type="FunFam" id="2.60.40.60:FF:000309">
    <property type="entry name" value="Protocadherin beta-8"/>
    <property type="match status" value="3"/>
</dbReference>
<keyword evidence="4" id="KW-0677">Repeat</keyword>
<dbReference type="Pfam" id="PF16492">
    <property type="entry name" value="Cadherin_C_2"/>
    <property type="match status" value="3"/>
</dbReference>
<evidence type="ECO:0000256" key="4">
    <source>
        <dbReference type="ARBA" id="ARBA00022737"/>
    </source>
</evidence>
<sequence length="2326" mass="253151">MEIGGALVLRKRQVLIIFVLLGLSQAGPESVRYSVAEETEIGSFVANLARDLGLGVEELSSREARVVCDDNEKHLQLDLLTGDLLVSEKLDREELCDSTEPCVLHFQMVLENPLQFFRAELHIKDINDHSPTFLDKEIVIKISESTIIGTTFLMESAQDLDVGSNSLQNYTVSPNSHFYIKIQDSGDGKIYPELVLHRALDHEEEPELRLTLIALDGGSPPRSGTTLVLIKVLDINDNAPEFPQRLYEVQVLEDTLVGSWIITISAKDLDSGNYGKISYTFFHASEDIRKTFEINPLSGEVHLRSRLDFEAIQSYIINIQATDGGGLSEECTLLVKVIDINDNPPEVTMSSITKIIPESASETLVALFSVRDQDAGENGRVVCSIQDDLPFFLKRTFKNFFTLVAEKALDREERAEYNITITVTDMGTPRLKTEHNITVLVSDVNDNAPAFTQTSYTLSVRENNSPALHIGTVRATDRDAGANAQVTYSLLPPLDAHVPLASLVSINPDNGHLFALRSLDYEALRAFEFRVGAADRGSPALSSQALVRVLVADDNDNAPFVLYPLQNASAPCTELVPRAAEAGYLVTKVVAVDGDSGQNAWLSYQLLKATEPGLFGVWAHNGEVRTARLLSERDAAKHRLVVLVKDNGEPPLSASVTLHVLLVDGFSQPYLPAPEAEAADAAPAAPLTVYLVVALASVSSLFLFSVLVFVAVRLCRRGGAASVGRCSVPEGPFPGHLVDVSGTGTLSQSYQYEVCLMGGSLVCSETWRYSVAEETEIGSFIGNVVKDIGLGVEDLAARGARVIFDDYKPYLQLDRQTGNLILNEKLDREALCDLTEPCILNFQVLFENPLQFFRAELRVKDINDHTPTFLDKHILLKISESTTPGTSFQMDSAQDLDVGKNAVQNYTLSPNPHFHLKLQDSEEGRKYPELLLDQPLDREKEPELRLTLTALDGGSPPRSATALVRVLVSDINDNAPEFERSVYEVLVPENSPLDSLVVKVSATDLDAGLNGELSYSFSHVSRDIRKTFEIHPISGEVRLKALLDFELIKSYTINIQAIDGGSLSGKSAILVSVVDVNDNPPEIVITSLTSPIPENSSPEMVVAVFSLRDQDSGDDGRMVCSIQDNLPFLLKPTFKNFYTLVTESPLDREKRAEYNITITVTDMGTPRLKTEHNITVLVSDVNDNAPAFTQTSYTLSVRENNSPALHIGTVRATDRDADANAQVTYSLLPPLDPHVPLASLVSINPDNGHLFALRSLDYEALRAFEFRVGAADRGSPALSSQALVRVLVADDNDNAPFVLYPLQNASAPCTELVPRAAEAGYLVTKVVAVDGDSGQNAWLSYQLLKATEPGLFGVWAHNGEVRTARLLSERDAAKHRLVVLVKDNGEPPLSASVTLHVLLVDGFSQPYLPAPEAEAADAAPAAPLTVYLVVALASVSSLFLFSVLVFVAVRLCRRGGAASVGRCSVPEGPFPGHLVDVSGTGTLSQSYQYEVCLKGGSRTSEFKFLKSVASNHQESVNDVELAPVPGKAFVGVKMEAGGERFPKQRQVLILFLLLGVALAGWESRRYFVMEETESGSFVANLAKDLGLGVGELAAREARVVSEDNEPWLQLDLQTGELILSEKLDREEMCGPTDPCVMHFQVLLKKPLGVFRAELLVRDINDHSPEFPEKEMTLKILETSPPGTVFPLKTAQDLDVGNNNIQNYNISHNSYFHVSTRNWGDGRKYPELVLDKELDREEQAELRLTLTALDGGSPPRSGTAQVRILVLDVNDNAPEFAQTHYQVQVPENSPVGTLVVKVSARDLDTGTNGEISYSLFYSSQEISTTFELSSISGEVRLIKKLDFETISSYELYIDASDGGGLSGKCSVSIEVMDVNDNSPELTISSLTSPIPENSPETEVALFRIRDRDSGDNGRMTCSIQDDLPFLLKPSAENFYTLVTNGALDRESKAQYNITITVTDMGTPRLKTQHNITVLVCDVNDNAPAFTQTSYTLSVRENNSPALHIGTVRATDRDAGANAQVTYSLLPPLDAHVPLASLVSINPDNGHLFALRSLDYEALRAFEFRVGAADRGSPALSSQALVRVLVADDNDNAPFVLYPLQNASAPCTELVPRAAEAGYLVTKVVAVDGDSGQNAWLSYQLLKATEPGLFGVWAHNGEVRTARLLSERDAAKHRLVVLVKDNGEPPLSASVTLHVLLVDGFSQPYLPAPEAEAADAAPAAPLTVYLVVALASVSSLFLFSVLVFVAVRLCRRGGAASVGRCSVPEGPFPGHLVDVSGTGTLSQSYQYEVCLTGGSGSNEFKFLKPVFHNILESDLGRKSEGSSAFQNS</sequence>
<evidence type="ECO:0000256" key="3">
    <source>
        <dbReference type="ARBA" id="ARBA00022729"/>
    </source>
</evidence>
<evidence type="ECO:0000256" key="7">
    <source>
        <dbReference type="ARBA" id="ARBA00022989"/>
    </source>
</evidence>
<evidence type="ECO:0000256" key="12">
    <source>
        <dbReference type="SAM" id="SignalP"/>
    </source>
</evidence>
<feature type="domain" description="Cadherin" evidence="13">
    <location>
        <begin position="243"/>
        <end position="347"/>
    </location>
</feature>